<reference evidence="2 3" key="1">
    <citation type="journal article" date="2024" name="Nat. Commun.">
        <title>Phylogenomics reveals the evolutionary origins of lichenization in chlorophyte algae.</title>
        <authorList>
            <person name="Puginier C."/>
            <person name="Libourel C."/>
            <person name="Otte J."/>
            <person name="Skaloud P."/>
            <person name="Haon M."/>
            <person name="Grisel S."/>
            <person name="Petersen M."/>
            <person name="Berrin J.G."/>
            <person name="Delaux P.M."/>
            <person name="Dal Grande F."/>
            <person name="Keller J."/>
        </authorList>
    </citation>
    <scope>NUCLEOTIDE SEQUENCE [LARGE SCALE GENOMIC DNA]</scope>
    <source>
        <strain evidence="2 3">SAG 2145</strain>
    </source>
</reference>
<dbReference type="PRINTS" id="PR00080">
    <property type="entry name" value="SDRFAMILY"/>
</dbReference>
<dbReference type="NCBIfam" id="NF005559">
    <property type="entry name" value="PRK07231.1"/>
    <property type="match status" value="1"/>
</dbReference>
<keyword evidence="3" id="KW-1185">Reference proteome</keyword>
<dbReference type="Pfam" id="PF13561">
    <property type="entry name" value="adh_short_C2"/>
    <property type="match status" value="1"/>
</dbReference>
<protein>
    <submittedName>
        <fullName evidence="2">Uncharacterized protein</fullName>
    </submittedName>
</protein>
<organism evidence="2 3">
    <name type="scientific">Apatococcus lobatus</name>
    <dbReference type="NCBI Taxonomy" id="904363"/>
    <lineage>
        <taxon>Eukaryota</taxon>
        <taxon>Viridiplantae</taxon>
        <taxon>Chlorophyta</taxon>
        <taxon>core chlorophytes</taxon>
        <taxon>Trebouxiophyceae</taxon>
        <taxon>Chlorellales</taxon>
        <taxon>Chlorellaceae</taxon>
        <taxon>Apatococcus</taxon>
    </lineage>
</organism>
<accession>A0AAW1QXL3</accession>
<dbReference type="Gene3D" id="3.40.50.720">
    <property type="entry name" value="NAD(P)-binding Rossmann-like Domain"/>
    <property type="match status" value="1"/>
</dbReference>
<dbReference type="InterPro" id="IPR036291">
    <property type="entry name" value="NAD(P)-bd_dom_sf"/>
</dbReference>
<dbReference type="Proteomes" id="UP001438707">
    <property type="component" value="Unassembled WGS sequence"/>
</dbReference>
<proteinExistence type="inferred from homology"/>
<name>A0AAW1QXL3_9CHLO</name>
<dbReference type="PANTHER" id="PTHR43943">
    <property type="entry name" value="DEHYDROGENASE/REDUCTASE (SDR FAMILY) MEMBER 4"/>
    <property type="match status" value="1"/>
</dbReference>
<comment type="caution">
    <text evidence="2">The sequence shown here is derived from an EMBL/GenBank/DDBJ whole genome shotgun (WGS) entry which is preliminary data.</text>
</comment>
<dbReference type="FunFam" id="3.40.50.720:FF:000084">
    <property type="entry name" value="Short-chain dehydrogenase reductase"/>
    <property type="match status" value="1"/>
</dbReference>
<dbReference type="AlphaFoldDB" id="A0AAW1QXL3"/>
<dbReference type="EMBL" id="JALJOS010000022">
    <property type="protein sequence ID" value="KAK9825936.1"/>
    <property type="molecule type" value="Genomic_DNA"/>
</dbReference>
<dbReference type="SUPFAM" id="SSF51735">
    <property type="entry name" value="NAD(P)-binding Rossmann-fold domains"/>
    <property type="match status" value="1"/>
</dbReference>
<evidence type="ECO:0000256" key="1">
    <source>
        <dbReference type="ARBA" id="ARBA00006484"/>
    </source>
</evidence>
<dbReference type="InterPro" id="IPR002347">
    <property type="entry name" value="SDR_fam"/>
</dbReference>
<dbReference type="PROSITE" id="PS00061">
    <property type="entry name" value="ADH_SHORT"/>
    <property type="match status" value="1"/>
</dbReference>
<dbReference type="PRINTS" id="PR00081">
    <property type="entry name" value="GDHRDH"/>
</dbReference>
<evidence type="ECO:0000313" key="3">
    <source>
        <dbReference type="Proteomes" id="UP001438707"/>
    </source>
</evidence>
<sequence>MTPTKVCASRLVGKVAIVTAATAGIGLGIALRLGQEGAKVVISSRRQANVEEALKKLRQEGIDCCGCVCHVGSGQHLQQLVKLTLDTYGGIDILISNAAANPASGPILETAVAAIDKILEINVRSPIILTKEVAKHLKCGSSIVYISSYTAFNPAPPIPMYAISKTALLGLTKALAEELGPRGIRVNCIAPGVVATKFAASLIESKEGQKMVEEATYIKRLGRPEDIAAAAAFLSSDDAAYITAETLLVAGGMQSRL</sequence>
<gene>
    <name evidence="2" type="ORF">WJX74_000065</name>
</gene>
<comment type="similarity">
    <text evidence="1">Belongs to the short-chain dehydrogenases/reductases (SDR) family.</text>
</comment>
<dbReference type="PANTHER" id="PTHR43943:SF2">
    <property type="entry name" value="DEHYDROGENASE_REDUCTASE 4"/>
    <property type="match status" value="1"/>
</dbReference>
<dbReference type="InterPro" id="IPR020904">
    <property type="entry name" value="Sc_DH/Rdtase_CS"/>
</dbReference>
<evidence type="ECO:0000313" key="2">
    <source>
        <dbReference type="EMBL" id="KAK9825936.1"/>
    </source>
</evidence>